<evidence type="ECO:0000256" key="1">
    <source>
        <dbReference type="ARBA" id="ARBA00000548"/>
    </source>
</evidence>
<dbReference type="GO" id="GO:0004556">
    <property type="term" value="F:alpha-amylase activity"/>
    <property type="evidence" value="ECO:0007669"/>
    <property type="project" value="UniProtKB-EC"/>
</dbReference>
<reference evidence="6 7" key="1">
    <citation type="submission" date="2019-06" db="EMBL/GenBank/DDBJ databases">
        <title>Sequencing the genomes of 1000 actinobacteria strains.</title>
        <authorList>
            <person name="Klenk H.-P."/>
        </authorList>
    </citation>
    <scope>NUCLEOTIDE SEQUENCE [LARGE SCALE GENOMIC DNA]</scope>
    <source>
        <strain evidence="6 7">DSM 4813</strain>
    </source>
</reference>
<dbReference type="InterPro" id="IPR013784">
    <property type="entry name" value="Carb-bd-like_fold"/>
</dbReference>
<dbReference type="SUPFAM" id="SSF49452">
    <property type="entry name" value="Starch-binding domain-like"/>
    <property type="match status" value="2"/>
</dbReference>
<dbReference type="Gene3D" id="2.60.40.10">
    <property type="entry name" value="Immunoglobulins"/>
    <property type="match status" value="1"/>
</dbReference>
<dbReference type="InterPro" id="IPR013783">
    <property type="entry name" value="Ig-like_fold"/>
</dbReference>
<dbReference type="EC" id="3.2.1.1" evidence="2"/>
<keyword evidence="6" id="KW-0645">Protease</keyword>
<evidence type="ECO:0000256" key="3">
    <source>
        <dbReference type="ARBA" id="ARBA00022729"/>
    </source>
</evidence>
<keyword evidence="6" id="KW-0378">Hydrolase</keyword>
<dbReference type="RefSeq" id="WP_142121737.1">
    <property type="nucleotide sequence ID" value="NZ_BAAASV010000002.1"/>
</dbReference>
<evidence type="ECO:0000313" key="6">
    <source>
        <dbReference type="EMBL" id="TQL58654.1"/>
    </source>
</evidence>
<dbReference type="EMBL" id="VFOS01000003">
    <property type="protein sequence ID" value="TQL58654.1"/>
    <property type="molecule type" value="Genomic_DNA"/>
</dbReference>
<dbReference type="InterPro" id="IPR051417">
    <property type="entry name" value="SDr/BOS_complex"/>
</dbReference>
<keyword evidence="7" id="KW-1185">Reference proteome</keyword>
<dbReference type="AlphaFoldDB" id="A0A542ZE84"/>
<dbReference type="SUPFAM" id="SSF49478">
    <property type="entry name" value="Cna protein B-type domain"/>
    <property type="match status" value="1"/>
</dbReference>
<sequence>MRVRSPLTELEIAPGQTAQITLEVVNTSDVIESATVAVLGIDAATITSQPSALALFPEAAGELTVSVTLPEAFPAGNYPLSLVVSGTSENARKGHHQLELTVPRRPALRLTASPSVVRARRKASFPVVVHNDGNVVLETALRASDADRRLRTQIVPSTITVPPGSSAQVTAVVRGPRQLVGADRERPLTLHAYGVDSTAEITLTLQQRSTFSRGLLTALTLLGIMALWVVAFIIGIRFVLGGDPFAKVAPASFFAGQTVTGAGDAASGAAPDGALAKDGAVPAAVGATISGSVTSIWDGSGVSRLTVDVLRSGRKGLQVVASTATLGDGTYSVAGLFPGNYLVRVTGVGYDTVWYPSGSNLESADAVAAVSQKTMENVDLQVEGTPSTLRGKVLTGTSEATTPITVTATPSWSAGTSSAARTTTADGDGNYEFTDLPSPASYQLSFAAEGFRTTSSTERVLGGQDRYALDVTLGAGTGSISGIVTDGTDPIGAVTVSTTVADETLTVGTPTIGLVGSFTFSNLPTPATYVLTFTKDGYTTRSTVVDLEAGQSLTDLEVQLAGGAGTVTGKVTAPGGAGVGDVTVSVGGSATPITTTTLTGSNAGAFTLTGLVTPGQYTITFLADGYLPASVPVTLTVDEPSTTIPVRLSRSLGTIAGRVTASGTGKAGVTVQITDGEAVRTTTSTASGDYGRGTYSFDDLPAGIYTVTARTDGGRVIATTVVTLAAGTTERSDLPITEGS</sequence>
<comment type="catalytic activity">
    <reaction evidence="1">
        <text>Endohydrolysis of (1-&gt;4)-alpha-D-glucosidic linkages in polysaccharides containing three or more (1-&gt;4)-alpha-linked D-glucose units.</text>
        <dbReference type="EC" id="3.2.1.1"/>
    </reaction>
</comment>
<proteinExistence type="predicted"/>
<dbReference type="GO" id="GO:0030246">
    <property type="term" value="F:carbohydrate binding"/>
    <property type="evidence" value="ECO:0007669"/>
    <property type="project" value="InterPro"/>
</dbReference>
<keyword evidence="5" id="KW-0472">Membrane</keyword>
<keyword evidence="6" id="KW-0121">Carboxypeptidase</keyword>
<dbReference type="Gene3D" id="2.60.40.1120">
    <property type="entry name" value="Carboxypeptidase-like, regulatory domain"/>
    <property type="match status" value="4"/>
</dbReference>
<name>A0A542ZE84_RARFA</name>
<dbReference type="GO" id="GO:0004180">
    <property type="term" value="F:carboxypeptidase activity"/>
    <property type="evidence" value="ECO:0007669"/>
    <property type="project" value="UniProtKB-KW"/>
</dbReference>
<dbReference type="GO" id="GO:0005975">
    <property type="term" value="P:carbohydrate metabolic process"/>
    <property type="evidence" value="ECO:0007669"/>
    <property type="project" value="UniProtKB-ARBA"/>
</dbReference>
<dbReference type="InterPro" id="IPR008969">
    <property type="entry name" value="CarboxyPept-like_regulatory"/>
</dbReference>
<dbReference type="PANTHER" id="PTHR23303">
    <property type="entry name" value="CARBOXYPEPTIDASE REGULATORY REGION-CONTAINING"/>
    <property type="match status" value="1"/>
</dbReference>
<dbReference type="Proteomes" id="UP000315389">
    <property type="component" value="Unassembled WGS sequence"/>
</dbReference>
<gene>
    <name evidence="6" type="ORF">FB461_2072</name>
</gene>
<protein>
    <recommendedName>
        <fullName evidence="2">alpha-amylase</fullName>
        <ecNumber evidence="2">3.2.1.1</ecNumber>
    </recommendedName>
    <alternativeName>
        <fullName evidence="4">1,4-alpha-D-glucan glucanohydrolase</fullName>
    </alternativeName>
</protein>
<evidence type="ECO:0000313" key="7">
    <source>
        <dbReference type="Proteomes" id="UP000315389"/>
    </source>
</evidence>
<evidence type="ECO:0000256" key="2">
    <source>
        <dbReference type="ARBA" id="ARBA00012595"/>
    </source>
</evidence>
<dbReference type="SUPFAM" id="SSF49464">
    <property type="entry name" value="Carboxypeptidase regulatory domain-like"/>
    <property type="match status" value="2"/>
</dbReference>
<evidence type="ECO:0000256" key="4">
    <source>
        <dbReference type="ARBA" id="ARBA00030238"/>
    </source>
</evidence>
<accession>A0A542ZE84</accession>
<keyword evidence="5" id="KW-1133">Transmembrane helix</keyword>
<keyword evidence="3" id="KW-0732">Signal</keyword>
<keyword evidence="5" id="KW-0812">Transmembrane</keyword>
<evidence type="ECO:0000256" key="5">
    <source>
        <dbReference type="SAM" id="Phobius"/>
    </source>
</evidence>
<dbReference type="Pfam" id="PF13620">
    <property type="entry name" value="CarboxypepD_reg"/>
    <property type="match status" value="4"/>
</dbReference>
<dbReference type="OrthoDB" id="5164924at2"/>
<organism evidence="6 7">
    <name type="scientific">Rarobacter faecitabidus</name>
    <dbReference type="NCBI Taxonomy" id="13243"/>
    <lineage>
        <taxon>Bacteria</taxon>
        <taxon>Bacillati</taxon>
        <taxon>Actinomycetota</taxon>
        <taxon>Actinomycetes</taxon>
        <taxon>Micrococcales</taxon>
        <taxon>Rarobacteraceae</taxon>
        <taxon>Rarobacter</taxon>
    </lineage>
</organism>
<comment type="caution">
    <text evidence="6">The sequence shown here is derived from an EMBL/GenBank/DDBJ whole genome shotgun (WGS) entry which is preliminary data.</text>
</comment>
<feature type="transmembrane region" description="Helical" evidence="5">
    <location>
        <begin position="215"/>
        <end position="240"/>
    </location>
</feature>